<dbReference type="GO" id="GO:0003677">
    <property type="term" value="F:DNA binding"/>
    <property type="evidence" value="ECO:0007669"/>
    <property type="project" value="UniProtKB-KW"/>
</dbReference>
<reference evidence="7" key="1">
    <citation type="submission" date="2019-06" db="EMBL/GenBank/DDBJ databases">
        <authorList>
            <consortium name="Wellcome Sanger Institute Data Sharing"/>
        </authorList>
    </citation>
    <scope>NUCLEOTIDE SEQUENCE [LARGE SCALE GENOMIC DNA]</scope>
</reference>
<evidence type="ECO:0000256" key="3">
    <source>
        <dbReference type="ARBA" id="ARBA00022833"/>
    </source>
</evidence>
<dbReference type="Ensembl" id="ENSSORT00005049270.1">
    <property type="protein sequence ID" value="ENSSORP00005048082.1"/>
    <property type="gene ID" value="ENSSORG00005021956.1"/>
</dbReference>
<evidence type="ECO:0000313" key="8">
    <source>
        <dbReference type="Proteomes" id="UP000472271"/>
    </source>
</evidence>
<keyword evidence="1" id="KW-0479">Metal-binding</keyword>
<feature type="chain" id="PRO_5025529021" description="THAP-type domain-containing protein" evidence="5">
    <location>
        <begin position="19"/>
        <end position="117"/>
    </location>
</feature>
<evidence type="ECO:0000256" key="2">
    <source>
        <dbReference type="ARBA" id="ARBA00022771"/>
    </source>
</evidence>
<evidence type="ECO:0000313" key="7">
    <source>
        <dbReference type="Ensembl" id="ENSSORP00005048082.1"/>
    </source>
</evidence>
<evidence type="ECO:0000256" key="1">
    <source>
        <dbReference type="ARBA" id="ARBA00022723"/>
    </source>
</evidence>
<evidence type="ECO:0000256" key="4">
    <source>
        <dbReference type="ARBA" id="ARBA00023125"/>
    </source>
</evidence>
<dbReference type="InParanoid" id="A0A673C587"/>
<evidence type="ECO:0000259" key="6">
    <source>
        <dbReference type="Pfam" id="PF05485"/>
    </source>
</evidence>
<dbReference type="Proteomes" id="UP000472271">
    <property type="component" value="Chromosome 13"/>
</dbReference>
<keyword evidence="2" id="KW-0863">Zinc-finger</keyword>
<reference evidence="7" key="2">
    <citation type="submission" date="2025-08" db="UniProtKB">
        <authorList>
            <consortium name="Ensembl"/>
        </authorList>
    </citation>
    <scope>IDENTIFICATION</scope>
</reference>
<name>A0A673C587_9TELE</name>
<dbReference type="InterPro" id="IPR006612">
    <property type="entry name" value="THAP_Znf"/>
</dbReference>
<organism evidence="7 8">
    <name type="scientific">Sphaeramia orbicularis</name>
    <name type="common">orbiculate cardinalfish</name>
    <dbReference type="NCBI Taxonomy" id="375764"/>
    <lineage>
        <taxon>Eukaryota</taxon>
        <taxon>Metazoa</taxon>
        <taxon>Chordata</taxon>
        <taxon>Craniata</taxon>
        <taxon>Vertebrata</taxon>
        <taxon>Euteleostomi</taxon>
        <taxon>Actinopterygii</taxon>
        <taxon>Neopterygii</taxon>
        <taxon>Teleostei</taxon>
        <taxon>Neoteleostei</taxon>
        <taxon>Acanthomorphata</taxon>
        <taxon>Gobiaria</taxon>
        <taxon>Kurtiformes</taxon>
        <taxon>Apogonoidei</taxon>
        <taxon>Apogonidae</taxon>
        <taxon>Apogoninae</taxon>
        <taxon>Sphaeramia</taxon>
    </lineage>
</organism>
<keyword evidence="8" id="KW-1185">Reference proteome</keyword>
<accession>A0A673C587</accession>
<dbReference type="AlphaFoldDB" id="A0A673C587"/>
<proteinExistence type="predicted"/>
<dbReference type="Pfam" id="PF05485">
    <property type="entry name" value="THAP"/>
    <property type="match status" value="1"/>
</dbReference>
<feature type="domain" description="THAP-type" evidence="6">
    <location>
        <begin position="24"/>
        <end position="83"/>
    </location>
</feature>
<sequence length="117" mass="13411">MTDFVSLLPFYLSTVAEATSECHCCVSQSTSNKQRQLYLSFHGFPSDLIEKKKWVVAIHQDEGLNFRIQSGSMFVCSQHLWEASVVLRRESRGPISSSQLNLKKRPDDTFDVRTLRN</sequence>
<keyword evidence="4" id="KW-0238">DNA-binding</keyword>
<feature type="signal peptide" evidence="5">
    <location>
        <begin position="1"/>
        <end position="18"/>
    </location>
</feature>
<reference evidence="7" key="3">
    <citation type="submission" date="2025-09" db="UniProtKB">
        <authorList>
            <consortium name="Ensembl"/>
        </authorList>
    </citation>
    <scope>IDENTIFICATION</scope>
</reference>
<keyword evidence="3" id="KW-0862">Zinc</keyword>
<dbReference type="GO" id="GO:0008270">
    <property type="term" value="F:zinc ion binding"/>
    <property type="evidence" value="ECO:0007669"/>
    <property type="project" value="UniProtKB-KW"/>
</dbReference>
<dbReference type="SUPFAM" id="SSF57716">
    <property type="entry name" value="Glucocorticoid receptor-like (DNA-binding domain)"/>
    <property type="match status" value="1"/>
</dbReference>
<keyword evidence="5" id="KW-0732">Signal</keyword>
<evidence type="ECO:0000256" key="5">
    <source>
        <dbReference type="SAM" id="SignalP"/>
    </source>
</evidence>
<protein>
    <recommendedName>
        <fullName evidence="6">THAP-type domain-containing protein</fullName>
    </recommendedName>
</protein>